<comment type="caution">
    <text evidence="1">The sequence shown here is derived from an EMBL/GenBank/DDBJ whole genome shotgun (WGS) entry which is preliminary data.</text>
</comment>
<gene>
    <name evidence="1" type="ORF">Cci01nite_12250</name>
</gene>
<dbReference type="AlphaFoldDB" id="A0A8J3NXX3"/>
<dbReference type="EMBL" id="BONH01000003">
    <property type="protein sequence ID" value="GIF96131.1"/>
    <property type="molecule type" value="Genomic_DNA"/>
</dbReference>
<dbReference type="Gene3D" id="3.10.450.50">
    <property type="match status" value="1"/>
</dbReference>
<name>A0A8J3NXX3_9ACTN</name>
<reference evidence="1 2" key="1">
    <citation type="submission" date="2021-01" db="EMBL/GenBank/DDBJ databases">
        <title>Whole genome shotgun sequence of Catellatospora citrea NBRC 14495.</title>
        <authorList>
            <person name="Komaki H."/>
            <person name="Tamura T."/>
        </authorList>
    </citation>
    <scope>NUCLEOTIDE SEQUENCE [LARGE SCALE GENOMIC DNA]</scope>
    <source>
        <strain evidence="1 2">NBRC 14495</strain>
    </source>
</reference>
<evidence type="ECO:0000313" key="2">
    <source>
        <dbReference type="Proteomes" id="UP000659904"/>
    </source>
</evidence>
<protein>
    <submittedName>
        <fullName evidence="1">Uncharacterized protein</fullName>
    </submittedName>
</protein>
<evidence type="ECO:0000313" key="1">
    <source>
        <dbReference type="EMBL" id="GIF96131.1"/>
    </source>
</evidence>
<keyword evidence="2" id="KW-1185">Reference proteome</keyword>
<organism evidence="1 2">
    <name type="scientific">Catellatospora citrea</name>
    <dbReference type="NCBI Taxonomy" id="53366"/>
    <lineage>
        <taxon>Bacteria</taxon>
        <taxon>Bacillati</taxon>
        <taxon>Actinomycetota</taxon>
        <taxon>Actinomycetes</taxon>
        <taxon>Micromonosporales</taxon>
        <taxon>Micromonosporaceae</taxon>
        <taxon>Catellatospora</taxon>
    </lineage>
</organism>
<dbReference type="RefSeq" id="WP_120320813.1">
    <property type="nucleotide sequence ID" value="NZ_BONH01000003.1"/>
</dbReference>
<dbReference type="Proteomes" id="UP000659904">
    <property type="component" value="Unassembled WGS sequence"/>
</dbReference>
<sequence>MTTPTEPTRRLENQATHLDYYPEWLDNLADDVILQGNFANGEVVGKEKVGKLLSFARSNYAFQDFRFFGRRGELFLEDYRSTIRGSETYRPGGIEIYNFVVVYFNEAGETSQLVMNHRPQSAALLFSSLLAEHFGDEFGADLFYRGDVSQRLLDHDLSRGQWPPSPSH</sequence>
<accession>A0A8J3NXX3</accession>
<proteinExistence type="predicted"/>